<dbReference type="EC" id="1.1.1.31" evidence="6"/>
<dbReference type="InterPro" id="IPR029154">
    <property type="entry name" value="HIBADH-like_NADP-bd"/>
</dbReference>
<dbReference type="PIRSF" id="PIRSF000103">
    <property type="entry name" value="HIBADH"/>
    <property type="match status" value="1"/>
</dbReference>
<evidence type="ECO:0000259" key="7">
    <source>
        <dbReference type="Pfam" id="PF03446"/>
    </source>
</evidence>
<feature type="domain" description="6-phosphogluconate dehydrogenase NADP-binding" evidence="7">
    <location>
        <begin position="17"/>
        <end position="176"/>
    </location>
</feature>
<dbReference type="GO" id="GO:0008442">
    <property type="term" value="F:3-hydroxyisobutyrate dehydrogenase activity"/>
    <property type="evidence" value="ECO:0007669"/>
    <property type="project" value="UniProtKB-EC"/>
</dbReference>
<feature type="domain" description="3-hydroxyisobutyrate dehydrogenase-like NAD-binding" evidence="8">
    <location>
        <begin position="179"/>
        <end position="306"/>
    </location>
</feature>
<reference evidence="9 10" key="1">
    <citation type="submission" date="2018-06" db="EMBL/GenBank/DDBJ databases">
        <authorList>
            <consortium name="Pathogen Informatics"/>
            <person name="Doyle S."/>
        </authorList>
    </citation>
    <scope>NUCLEOTIDE SEQUENCE [LARGE SCALE GENOMIC DNA]</scope>
    <source>
        <strain evidence="9 10">NCTC11370</strain>
    </source>
</reference>
<comment type="pathway">
    <text evidence="6">Amino-acid degradation; L-valine degradation.</text>
</comment>
<comment type="similarity">
    <text evidence="1 6">Belongs to the HIBADH-related family.</text>
</comment>
<evidence type="ECO:0000256" key="6">
    <source>
        <dbReference type="RuleBase" id="RU910714"/>
    </source>
</evidence>
<dbReference type="Pfam" id="PF03446">
    <property type="entry name" value="NAD_binding_2"/>
    <property type="match status" value="1"/>
</dbReference>
<evidence type="ECO:0000256" key="5">
    <source>
        <dbReference type="PIRSR" id="PIRSR000103-1"/>
    </source>
</evidence>
<evidence type="ECO:0000256" key="4">
    <source>
        <dbReference type="ARBA" id="ARBA00023027"/>
    </source>
</evidence>
<dbReference type="NCBIfam" id="TIGR01692">
    <property type="entry name" value="HIBADH"/>
    <property type="match status" value="1"/>
</dbReference>
<dbReference type="InterPro" id="IPR036291">
    <property type="entry name" value="NAD(P)-bd_dom_sf"/>
</dbReference>
<dbReference type="PANTHER" id="PTHR22981:SF7">
    <property type="entry name" value="3-HYDROXYISOBUTYRATE DEHYDROGENASE, MITOCHONDRIAL"/>
    <property type="match status" value="1"/>
</dbReference>
<dbReference type="FunFam" id="1.10.1040.10:FF:000006">
    <property type="entry name" value="3-hydroxyisobutyrate dehydrogenase"/>
    <property type="match status" value="1"/>
</dbReference>
<keyword evidence="3 6" id="KW-0560">Oxidoreductase</keyword>
<dbReference type="GO" id="GO:0006574">
    <property type="term" value="P:L-valine catabolic process"/>
    <property type="evidence" value="ECO:0007669"/>
    <property type="project" value="UniProtKB-UniPathway"/>
</dbReference>
<evidence type="ECO:0000256" key="3">
    <source>
        <dbReference type="ARBA" id="ARBA00023002"/>
    </source>
</evidence>
<gene>
    <name evidence="9" type="primary">Hgd</name>
    <name evidence="9" type="ORF">NCTC11370_03151</name>
</gene>
<dbReference type="EMBL" id="UGGT01000001">
    <property type="protein sequence ID" value="STO23047.1"/>
    <property type="molecule type" value="Genomic_DNA"/>
</dbReference>
<dbReference type="RefSeq" id="WP_330981657.1">
    <property type="nucleotide sequence ID" value="NZ_JAPHOO010000002.1"/>
</dbReference>
<dbReference type="PROSITE" id="PS00895">
    <property type="entry name" value="3_HYDROXYISOBUT_DH"/>
    <property type="match status" value="1"/>
</dbReference>
<dbReference type="PANTHER" id="PTHR22981">
    <property type="entry name" value="3-HYDROXYISOBUTYRATE DEHYDROGENASE-RELATED"/>
    <property type="match status" value="1"/>
</dbReference>
<feature type="active site" evidence="5">
    <location>
        <position position="185"/>
    </location>
</feature>
<name>A0A377GE14_9GAMM</name>
<keyword evidence="4 6" id="KW-0520">NAD</keyword>
<dbReference type="Proteomes" id="UP000254554">
    <property type="component" value="Unassembled WGS sequence"/>
</dbReference>
<dbReference type="GO" id="GO:0050661">
    <property type="term" value="F:NADP binding"/>
    <property type="evidence" value="ECO:0007669"/>
    <property type="project" value="InterPro"/>
</dbReference>
<evidence type="ECO:0000256" key="2">
    <source>
        <dbReference type="ARBA" id="ARBA00022456"/>
    </source>
</evidence>
<evidence type="ECO:0000256" key="1">
    <source>
        <dbReference type="ARBA" id="ARBA00009080"/>
    </source>
</evidence>
<dbReference type="GO" id="GO:0051287">
    <property type="term" value="F:NAD binding"/>
    <property type="evidence" value="ECO:0007669"/>
    <property type="project" value="InterPro"/>
</dbReference>
<dbReference type="InterPro" id="IPR013328">
    <property type="entry name" value="6PGD_dom2"/>
</dbReference>
<evidence type="ECO:0000313" key="10">
    <source>
        <dbReference type="Proteomes" id="UP000254554"/>
    </source>
</evidence>
<sequence>MATLRHYFQHMENSMAKIGFVGLGHMGLPMAMNLVKAGHQVTGYDIQQTALQLFSHAGGMIAQNLHEAAEEKDVLITMLQNGPQVVNVCHGSNGLFQSAKKGALFIDCSTIDVNSSRELHHLAKQHQLAVVDAPVSGGVAGAAAATLTFMVGGEEKAFQAAQPVLGAMGQKIIHTGGAGSGQAAKICNNMILGISMIAISEAFVLAEHLQLSPQKLFEVVSSASGQCWAMTKYAPVPGVLENVPANNDYKPGFAAAMMLKDLLLSQDSAQSVNVKTPLGARATSIYQHFIDQGLGNADFSAIIKLISQGEEV</sequence>
<dbReference type="Gene3D" id="3.40.50.720">
    <property type="entry name" value="NAD(P)-binding Rossmann-like Domain"/>
    <property type="match status" value="1"/>
</dbReference>
<dbReference type="STRING" id="1094715.GCA_000236165_03137"/>
<dbReference type="AlphaFoldDB" id="A0A377GE14"/>
<accession>A0A377GE14</accession>
<dbReference type="Gene3D" id="1.10.1040.10">
    <property type="entry name" value="N-(1-d-carboxylethyl)-l-norvaline Dehydrogenase, domain 2"/>
    <property type="match status" value="1"/>
</dbReference>
<keyword evidence="2 6" id="KW-0101">Branched-chain amino acid catabolism</keyword>
<dbReference type="InterPro" id="IPR008927">
    <property type="entry name" value="6-PGluconate_DH-like_C_sf"/>
</dbReference>
<dbReference type="InterPro" id="IPR002204">
    <property type="entry name" value="3-OH-isobutyrate_DH-rel_CS"/>
</dbReference>
<dbReference type="UniPathway" id="UPA00362"/>
<dbReference type="Pfam" id="PF14833">
    <property type="entry name" value="NAD_binding_11"/>
    <property type="match status" value="1"/>
</dbReference>
<dbReference type="SUPFAM" id="SSF48179">
    <property type="entry name" value="6-phosphogluconate dehydrogenase C-terminal domain-like"/>
    <property type="match status" value="1"/>
</dbReference>
<organism evidence="9 10">
    <name type="scientific">Fluoribacter dumoffii</name>
    <dbReference type="NCBI Taxonomy" id="463"/>
    <lineage>
        <taxon>Bacteria</taxon>
        <taxon>Pseudomonadati</taxon>
        <taxon>Pseudomonadota</taxon>
        <taxon>Gammaproteobacteria</taxon>
        <taxon>Legionellales</taxon>
        <taxon>Legionellaceae</taxon>
        <taxon>Fluoribacter</taxon>
    </lineage>
</organism>
<dbReference type="InterPro" id="IPR011548">
    <property type="entry name" value="HIBADH"/>
</dbReference>
<comment type="catalytic activity">
    <reaction evidence="6">
        <text>3-hydroxy-2-methylpropanoate + NAD(+) = 2-methyl-3-oxopropanoate + NADH + H(+)</text>
        <dbReference type="Rhea" id="RHEA:17681"/>
        <dbReference type="ChEBI" id="CHEBI:11805"/>
        <dbReference type="ChEBI" id="CHEBI:15378"/>
        <dbReference type="ChEBI" id="CHEBI:57540"/>
        <dbReference type="ChEBI" id="CHEBI:57700"/>
        <dbReference type="ChEBI" id="CHEBI:57945"/>
        <dbReference type="EC" id="1.1.1.31"/>
    </reaction>
</comment>
<proteinExistence type="inferred from homology"/>
<dbReference type="GeneID" id="93294016"/>
<protein>
    <recommendedName>
        <fullName evidence="6">3-hydroxyisobutyrate dehydrogenase</fullName>
        <shortName evidence="6">HIBADH</shortName>
        <ecNumber evidence="6">1.1.1.31</ecNumber>
    </recommendedName>
</protein>
<keyword evidence="10" id="KW-1185">Reference proteome</keyword>
<evidence type="ECO:0000259" key="8">
    <source>
        <dbReference type="Pfam" id="PF14833"/>
    </source>
</evidence>
<evidence type="ECO:0000313" key="9">
    <source>
        <dbReference type="EMBL" id="STO23047.1"/>
    </source>
</evidence>
<dbReference type="SUPFAM" id="SSF51735">
    <property type="entry name" value="NAD(P)-binding Rossmann-fold domains"/>
    <property type="match status" value="1"/>
</dbReference>
<dbReference type="InterPro" id="IPR006115">
    <property type="entry name" value="6PGDH_NADP-bd"/>
</dbReference>
<dbReference type="InterPro" id="IPR015815">
    <property type="entry name" value="HIBADH-related"/>
</dbReference>